<dbReference type="EMBL" id="MW390542">
    <property type="protein sequence ID" value="QRG44704.1"/>
    <property type="molecule type" value="Genomic_DNA"/>
</dbReference>
<name>A0A890DJB9_ECOLX</name>
<keyword evidence="1" id="KW-0614">Plasmid</keyword>
<dbReference type="RefSeq" id="WP_171264941.1">
    <property type="nucleotide sequence ID" value="NZ_MW390542.1"/>
</dbReference>
<organism evidence="1">
    <name type="scientific">Escherichia coli</name>
    <dbReference type="NCBI Taxonomy" id="562"/>
    <lineage>
        <taxon>Bacteria</taxon>
        <taxon>Pseudomonadati</taxon>
        <taxon>Pseudomonadota</taxon>
        <taxon>Gammaproteobacteria</taxon>
        <taxon>Enterobacterales</taxon>
        <taxon>Enterobacteriaceae</taxon>
        <taxon>Escherichia</taxon>
    </lineage>
</organism>
<sequence length="143" mass="16286">MPNGLLCSSVKVYSFIPAPQWVGHSGNSVHNFRDRIFMWKVYMWKVVFLTALLAFTGTSPAAEYCKLKQYSDGELVARESVLVIDRGDSFSVRTSQTVFNSPLLKYGYAVDRQGVEYRHGTMESGKQWITLPWLKISLHIDCN</sequence>
<protein>
    <submittedName>
        <fullName evidence="1">Uncharacterized protein</fullName>
    </submittedName>
</protein>
<evidence type="ECO:0000313" key="1">
    <source>
        <dbReference type="EMBL" id="QRG44704.1"/>
    </source>
</evidence>
<reference evidence="1" key="1">
    <citation type="journal article" date="2021" name="Sci. Rep.">
        <title>Antibiotic resistance plasmid composition and architecture in Escherichia coli isolates from meat.</title>
        <authorList>
            <person name="Darphorn T.S."/>
            <person name="Bel K."/>
            <person name="Koenders-van Sint Anneland B.B."/>
            <person name="Brul S."/>
            <person name="Ter Kuile B.H."/>
        </authorList>
    </citation>
    <scope>NUCLEOTIDE SEQUENCE</scope>
    <source>
        <strain evidence="1">ESBL3301</strain>
    </source>
</reference>
<proteinExistence type="predicted"/>
<dbReference type="AlphaFoldDB" id="A0A890DJB9"/>
<accession>A0A890DJB9</accession>
<geneLocation type="plasmid" evidence="1">
    <name>pESBL3301-IncX1</name>
</geneLocation>